<dbReference type="Proteomes" id="UP000814128">
    <property type="component" value="Unassembled WGS sequence"/>
</dbReference>
<proteinExistence type="predicted"/>
<reference evidence="1" key="2">
    <citation type="journal article" date="2022" name="New Phytol.">
        <title>Evolutionary transition to the ectomycorrhizal habit in the genomes of a hyperdiverse lineage of mushroom-forming fungi.</title>
        <authorList>
            <person name="Looney B."/>
            <person name="Miyauchi S."/>
            <person name="Morin E."/>
            <person name="Drula E."/>
            <person name="Courty P.E."/>
            <person name="Kohler A."/>
            <person name="Kuo A."/>
            <person name="LaButti K."/>
            <person name="Pangilinan J."/>
            <person name="Lipzen A."/>
            <person name="Riley R."/>
            <person name="Andreopoulos W."/>
            <person name="He G."/>
            <person name="Johnson J."/>
            <person name="Nolan M."/>
            <person name="Tritt A."/>
            <person name="Barry K.W."/>
            <person name="Grigoriev I.V."/>
            <person name="Nagy L.G."/>
            <person name="Hibbett D."/>
            <person name="Henrissat B."/>
            <person name="Matheny P.B."/>
            <person name="Labbe J."/>
            <person name="Martin F.M."/>
        </authorList>
    </citation>
    <scope>NUCLEOTIDE SEQUENCE</scope>
    <source>
        <strain evidence="1">EC-137</strain>
    </source>
</reference>
<dbReference type="EMBL" id="MU273767">
    <property type="protein sequence ID" value="KAI0028296.1"/>
    <property type="molecule type" value="Genomic_DNA"/>
</dbReference>
<protein>
    <submittedName>
        <fullName evidence="1">Uncharacterized protein</fullName>
    </submittedName>
</protein>
<sequence length="416" mass="44248">WYFDYNPVGTTVPNPVTQQCETIHLTWERGSATGPNPTAPYYLQIYTSTFIVPFNIEAGSGTSFDWVVPFIPGTQYQICMFDRNGATGGCQDVYTVISNTTTSSPSCANVTFPAGAMDVTAAVSGGAFSQYGWIPQCSDVSVTPVNGTPPYTLTVAPALRPPLNITSSKRDTIKWTDTLAFGLPFFISLIDSEGNKWSQGPLHSATGDDSCLSSSKSSSTSRTAAIAGGTAIAGLIAGAACTAVGFCVASRVTARRRRGPRYVTSGKSNESILLEPSESQPLNFVSTSSRSTNDMANLPYRVEPFPLSPPPEADASLRPLSSLSPAHGQTLSSSSASQSGVPTESERRTQVYVVHHDGGRAPVTVYTDDGAQITELPPSYMDNHAPTEQRRPRVLPGKPRRSGHTTRDEPPTPGPS</sequence>
<evidence type="ECO:0000313" key="1">
    <source>
        <dbReference type="EMBL" id="KAI0028296.1"/>
    </source>
</evidence>
<organism evidence="1 2">
    <name type="scientific">Vararia minispora EC-137</name>
    <dbReference type="NCBI Taxonomy" id="1314806"/>
    <lineage>
        <taxon>Eukaryota</taxon>
        <taxon>Fungi</taxon>
        <taxon>Dikarya</taxon>
        <taxon>Basidiomycota</taxon>
        <taxon>Agaricomycotina</taxon>
        <taxon>Agaricomycetes</taxon>
        <taxon>Russulales</taxon>
        <taxon>Lachnocladiaceae</taxon>
        <taxon>Vararia</taxon>
    </lineage>
</organism>
<name>A0ACB8QAL0_9AGAM</name>
<reference evidence="1" key="1">
    <citation type="submission" date="2021-02" db="EMBL/GenBank/DDBJ databases">
        <authorList>
            <consortium name="DOE Joint Genome Institute"/>
            <person name="Ahrendt S."/>
            <person name="Looney B.P."/>
            <person name="Miyauchi S."/>
            <person name="Morin E."/>
            <person name="Drula E."/>
            <person name="Courty P.E."/>
            <person name="Chicoki N."/>
            <person name="Fauchery L."/>
            <person name="Kohler A."/>
            <person name="Kuo A."/>
            <person name="Labutti K."/>
            <person name="Pangilinan J."/>
            <person name="Lipzen A."/>
            <person name="Riley R."/>
            <person name="Andreopoulos W."/>
            <person name="He G."/>
            <person name="Johnson J."/>
            <person name="Barry K.W."/>
            <person name="Grigoriev I.V."/>
            <person name="Nagy L."/>
            <person name="Hibbett D."/>
            <person name="Henrissat B."/>
            <person name="Matheny P.B."/>
            <person name="Labbe J."/>
            <person name="Martin F."/>
        </authorList>
    </citation>
    <scope>NUCLEOTIDE SEQUENCE</scope>
    <source>
        <strain evidence="1">EC-137</strain>
    </source>
</reference>
<evidence type="ECO:0000313" key="2">
    <source>
        <dbReference type="Proteomes" id="UP000814128"/>
    </source>
</evidence>
<comment type="caution">
    <text evidence="1">The sequence shown here is derived from an EMBL/GenBank/DDBJ whole genome shotgun (WGS) entry which is preliminary data.</text>
</comment>
<keyword evidence="2" id="KW-1185">Reference proteome</keyword>
<accession>A0ACB8QAL0</accession>
<gene>
    <name evidence="1" type="ORF">K488DRAFT_58955</name>
</gene>
<feature type="non-terminal residue" evidence="1">
    <location>
        <position position="1"/>
    </location>
</feature>